<sequence>MRLFRRLSHSGLAALFMLSLPLAQAQAQDCVQFSGMKHCAVGAAKLVVEDKALHALSEDASGKDGVSVDTERASNWSAGLSHEPSSEGKDTTVKTVISNGKVVSTSTVTTTDEGQEFAASFVDANGKSTTYSAMVFLKGKLVASVSGLASGSVGAKSFPTFGKPTCTILTPKACRKLCGGPGMDCAYCDRPCFHSVNNDVWLDGNGRVPHLDHSYESPFNGFSLGSVAKAAPEIVVGDLLVLVADAPSAGEAQDSDQVVVQSTAKAVSLSNESVSHR</sequence>
<feature type="chain" id="PRO_5030630876" evidence="1">
    <location>
        <begin position="28"/>
        <end position="277"/>
    </location>
</feature>
<proteinExistence type="predicted"/>
<name>A0A7X4Y4F3_9BACT</name>
<reference evidence="2 3" key="1">
    <citation type="submission" date="2020-01" db="EMBL/GenBank/DDBJ databases">
        <title>The draft genome sequence of Corallococcus exiguus DSM 14696.</title>
        <authorList>
            <person name="Zhang X."/>
            <person name="Zhu H."/>
        </authorList>
    </citation>
    <scope>NUCLEOTIDE SEQUENCE [LARGE SCALE GENOMIC DNA]</scope>
    <source>
        <strain evidence="2 3">DSM 14696</strain>
    </source>
</reference>
<keyword evidence="3" id="KW-1185">Reference proteome</keyword>
<evidence type="ECO:0000313" key="3">
    <source>
        <dbReference type="Proteomes" id="UP000537825"/>
    </source>
</evidence>
<protein>
    <submittedName>
        <fullName evidence="2">Uncharacterized protein</fullName>
    </submittedName>
</protein>
<dbReference type="RefSeq" id="WP_139918982.1">
    <property type="nucleotide sequence ID" value="NZ_CBCSLE010000143.1"/>
</dbReference>
<dbReference type="EMBL" id="JAAAPK010000001">
    <property type="protein sequence ID" value="NBC38380.1"/>
    <property type="molecule type" value="Genomic_DNA"/>
</dbReference>
<feature type="signal peptide" evidence="1">
    <location>
        <begin position="1"/>
        <end position="27"/>
    </location>
</feature>
<keyword evidence="1" id="KW-0732">Signal</keyword>
<dbReference type="AlphaFoldDB" id="A0A7X4Y4F3"/>
<comment type="caution">
    <text evidence="2">The sequence shown here is derived from an EMBL/GenBank/DDBJ whole genome shotgun (WGS) entry which is preliminary data.</text>
</comment>
<gene>
    <name evidence="2" type="ORF">GTZ93_00940</name>
</gene>
<organism evidence="2 3">
    <name type="scientific">Corallococcus exiguus</name>
    <dbReference type="NCBI Taxonomy" id="83462"/>
    <lineage>
        <taxon>Bacteria</taxon>
        <taxon>Pseudomonadati</taxon>
        <taxon>Myxococcota</taxon>
        <taxon>Myxococcia</taxon>
        <taxon>Myxococcales</taxon>
        <taxon>Cystobacterineae</taxon>
        <taxon>Myxococcaceae</taxon>
        <taxon>Corallococcus</taxon>
    </lineage>
</organism>
<dbReference type="Proteomes" id="UP000537825">
    <property type="component" value="Unassembled WGS sequence"/>
</dbReference>
<accession>A0A7X4Y4F3</accession>
<evidence type="ECO:0000256" key="1">
    <source>
        <dbReference type="SAM" id="SignalP"/>
    </source>
</evidence>
<evidence type="ECO:0000313" key="2">
    <source>
        <dbReference type="EMBL" id="NBC38380.1"/>
    </source>
</evidence>